<accession>A0A918A0Q2</accession>
<proteinExistence type="predicted"/>
<name>A0A918A0Q2_9ACTN</name>
<comment type="caution">
    <text evidence="1">The sequence shown here is derived from an EMBL/GenBank/DDBJ whole genome shotgun (WGS) entry which is preliminary data.</text>
</comment>
<gene>
    <name evidence="1" type="ORF">GCM10012278_13710</name>
</gene>
<sequence length="138" mass="15416">MRVRPCWAPAVSKKWYPDELTLPLAFPNRRFRLWSYVPTHSGLVVRSEFEPDTPHVELLFQSVHLINLPTRMNGLVVAVGENSRASGVTFTVSGDDFSGHVIASRLCLGVEERSKYSPVSIFHGLLSSEFPPEPRAPA</sequence>
<evidence type="ECO:0000313" key="2">
    <source>
        <dbReference type="Proteomes" id="UP000660745"/>
    </source>
</evidence>
<protein>
    <submittedName>
        <fullName evidence="1">Uncharacterized protein</fullName>
    </submittedName>
</protein>
<dbReference type="EMBL" id="BMNK01000002">
    <property type="protein sequence ID" value="GGP03249.1"/>
    <property type="molecule type" value="Genomic_DNA"/>
</dbReference>
<evidence type="ECO:0000313" key="1">
    <source>
        <dbReference type="EMBL" id="GGP03249.1"/>
    </source>
</evidence>
<reference evidence="1" key="1">
    <citation type="journal article" date="2014" name="Int. J. Syst. Evol. Microbiol.">
        <title>Complete genome sequence of Corynebacterium casei LMG S-19264T (=DSM 44701T), isolated from a smear-ripened cheese.</title>
        <authorList>
            <consortium name="US DOE Joint Genome Institute (JGI-PGF)"/>
            <person name="Walter F."/>
            <person name="Albersmeier A."/>
            <person name="Kalinowski J."/>
            <person name="Ruckert C."/>
        </authorList>
    </citation>
    <scope>NUCLEOTIDE SEQUENCE</scope>
    <source>
        <strain evidence="1">CGMCC 4.7430</strain>
    </source>
</reference>
<keyword evidence="2" id="KW-1185">Reference proteome</keyword>
<organism evidence="1 2">
    <name type="scientific">Nonomuraea glycinis</name>
    <dbReference type="NCBI Taxonomy" id="2047744"/>
    <lineage>
        <taxon>Bacteria</taxon>
        <taxon>Bacillati</taxon>
        <taxon>Actinomycetota</taxon>
        <taxon>Actinomycetes</taxon>
        <taxon>Streptosporangiales</taxon>
        <taxon>Streptosporangiaceae</taxon>
        <taxon>Nonomuraea</taxon>
    </lineage>
</organism>
<dbReference type="AlphaFoldDB" id="A0A918A0Q2"/>
<reference evidence="1" key="2">
    <citation type="submission" date="2020-09" db="EMBL/GenBank/DDBJ databases">
        <authorList>
            <person name="Sun Q."/>
            <person name="Zhou Y."/>
        </authorList>
    </citation>
    <scope>NUCLEOTIDE SEQUENCE</scope>
    <source>
        <strain evidence="1">CGMCC 4.7430</strain>
    </source>
</reference>
<dbReference type="Proteomes" id="UP000660745">
    <property type="component" value="Unassembled WGS sequence"/>
</dbReference>